<evidence type="ECO:0000313" key="3">
    <source>
        <dbReference type="Proteomes" id="UP000092993"/>
    </source>
</evidence>
<dbReference type="AlphaFoldDB" id="A0A1C7M0T8"/>
<evidence type="ECO:0000256" key="1">
    <source>
        <dbReference type="SAM" id="MobiDB-lite"/>
    </source>
</evidence>
<protein>
    <submittedName>
        <fullName evidence="2">Uncharacterized protein</fullName>
    </submittedName>
</protein>
<evidence type="ECO:0000313" key="2">
    <source>
        <dbReference type="EMBL" id="OBZ70348.1"/>
    </source>
</evidence>
<dbReference type="EMBL" id="LUGG01000014">
    <property type="protein sequence ID" value="OBZ70348.1"/>
    <property type="molecule type" value="Genomic_DNA"/>
</dbReference>
<accession>A0A1C7M0T8</accession>
<feature type="region of interest" description="Disordered" evidence="1">
    <location>
        <begin position="1"/>
        <end position="128"/>
    </location>
</feature>
<proteinExistence type="predicted"/>
<keyword evidence="3" id="KW-1185">Reference proteome</keyword>
<feature type="compositionally biased region" description="Polar residues" evidence="1">
    <location>
        <begin position="85"/>
        <end position="97"/>
    </location>
</feature>
<dbReference type="Proteomes" id="UP000092993">
    <property type="component" value="Unassembled WGS sequence"/>
</dbReference>
<comment type="caution">
    <text evidence="2">The sequence shown here is derived from an EMBL/GenBank/DDBJ whole genome shotgun (WGS) entry which is preliminary data.</text>
</comment>
<gene>
    <name evidence="2" type="ORF">A0H81_09800</name>
</gene>
<feature type="compositionally biased region" description="Low complexity" evidence="1">
    <location>
        <begin position="1"/>
        <end position="22"/>
    </location>
</feature>
<reference evidence="2 3" key="1">
    <citation type="submission" date="2016-03" db="EMBL/GenBank/DDBJ databases">
        <title>Whole genome sequencing of Grifola frondosa 9006-11.</title>
        <authorList>
            <person name="Min B."/>
            <person name="Park H."/>
            <person name="Kim J.-G."/>
            <person name="Cho H."/>
            <person name="Oh Y.-L."/>
            <person name="Kong W.-S."/>
            <person name="Choi I.-G."/>
        </authorList>
    </citation>
    <scope>NUCLEOTIDE SEQUENCE [LARGE SCALE GENOMIC DNA]</scope>
    <source>
        <strain evidence="2 3">9006-11</strain>
    </source>
</reference>
<organism evidence="2 3">
    <name type="scientific">Grifola frondosa</name>
    <name type="common">Maitake</name>
    <name type="synonym">Polyporus frondosus</name>
    <dbReference type="NCBI Taxonomy" id="5627"/>
    <lineage>
        <taxon>Eukaryota</taxon>
        <taxon>Fungi</taxon>
        <taxon>Dikarya</taxon>
        <taxon>Basidiomycota</taxon>
        <taxon>Agaricomycotina</taxon>
        <taxon>Agaricomycetes</taxon>
        <taxon>Polyporales</taxon>
        <taxon>Grifolaceae</taxon>
        <taxon>Grifola</taxon>
    </lineage>
</organism>
<sequence length="128" mass="13008">MSPNPSGPSSTPSTPSMPSTVRPLRDLPSIPPSARVQAPPKPQDPFLSIMRSLKPESMPKTTVPLGAADTNSGTPLATPNPRPPTANSSTVGSTSSGEDFPKIKCNIGGTPCRPVGVLDDGTPVPGNG</sequence>
<name>A0A1C7M0T8_GRIFR</name>